<dbReference type="InterPro" id="IPR006574">
    <property type="entry name" value="PRY"/>
</dbReference>
<evidence type="ECO:0000256" key="1">
    <source>
        <dbReference type="ARBA" id="ARBA00004479"/>
    </source>
</evidence>
<dbReference type="PROSITE" id="PS50188">
    <property type="entry name" value="B302_SPRY"/>
    <property type="match status" value="1"/>
</dbReference>
<keyword evidence="6 8" id="KW-0472">Membrane</keyword>
<feature type="non-terminal residue" evidence="11">
    <location>
        <position position="1"/>
    </location>
</feature>
<reference evidence="11" key="1">
    <citation type="journal article" date="2021" name="Cell">
        <title>Tracing the genetic footprints of vertebrate landing in non-teleost ray-finned fishes.</title>
        <authorList>
            <person name="Bi X."/>
            <person name="Wang K."/>
            <person name="Yang L."/>
            <person name="Pan H."/>
            <person name="Jiang H."/>
            <person name="Wei Q."/>
            <person name="Fang M."/>
            <person name="Yu H."/>
            <person name="Zhu C."/>
            <person name="Cai Y."/>
            <person name="He Y."/>
            <person name="Gan X."/>
            <person name="Zeng H."/>
            <person name="Yu D."/>
            <person name="Zhu Y."/>
            <person name="Jiang H."/>
            <person name="Qiu Q."/>
            <person name="Yang H."/>
            <person name="Zhang Y.E."/>
            <person name="Wang W."/>
            <person name="Zhu M."/>
            <person name="He S."/>
            <person name="Zhang G."/>
        </authorList>
    </citation>
    <scope>NUCLEOTIDE SEQUENCE</scope>
    <source>
        <strain evidence="11">Allg_001</strain>
    </source>
</reference>
<dbReference type="SUPFAM" id="SSF49899">
    <property type="entry name" value="Concanavalin A-like lectins/glucanases"/>
    <property type="match status" value="1"/>
</dbReference>
<evidence type="ECO:0000256" key="2">
    <source>
        <dbReference type="ARBA" id="ARBA00007591"/>
    </source>
</evidence>
<dbReference type="InterPro" id="IPR007110">
    <property type="entry name" value="Ig-like_dom"/>
</dbReference>
<dbReference type="InterPro" id="IPR003877">
    <property type="entry name" value="SPRY_dom"/>
</dbReference>
<dbReference type="GO" id="GO:0009897">
    <property type="term" value="C:external side of plasma membrane"/>
    <property type="evidence" value="ECO:0007669"/>
    <property type="project" value="TreeGrafter"/>
</dbReference>
<proteinExistence type="inferred from homology"/>
<comment type="similarity">
    <text evidence="2">Belongs to the immunoglobulin superfamily. BTN/MOG family.</text>
</comment>
<dbReference type="Proteomes" id="UP000736164">
    <property type="component" value="Unassembled WGS sequence"/>
</dbReference>
<evidence type="ECO:0000256" key="3">
    <source>
        <dbReference type="ARBA" id="ARBA00022692"/>
    </source>
</evidence>
<dbReference type="InterPro" id="IPR013783">
    <property type="entry name" value="Ig-like_fold"/>
</dbReference>
<keyword evidence="3 8" id="KW-0812">Transmembrane</keyword>
<dbReference type="SMART" id="SM00409">
    <property type="entry name" value="IG"/>
    <property type="match status" value="1"/>
</dbReference>
<dbReference type="InterPro" id="IPR003598">
    <property type="entry name" value="Ig_sub2"/>
</dbReference>
<evidence type="ECO:0000256" key="8">
    <source>
        <dbReference type="SAM" id="Phobius"/>
    </source>
</evidence>
<comment type="caution">
    <text evidence="11">The sequence shown here is derived from an EMBL/GenBank/DDBJ whole genome shotgun (WGS) entry which is preliminary data.</text>
</comment>
<protein>
    <submittedName>
        <fullName evidence="11">BT1A1 protein</fullName>
    </submittedName>
</protein>
<dbReference type="SUPFAM" id="SSF48726">
    <property type="entry name" value="Immunoglobulin"/>
    <property type="match status" value="3"/>
</dbReference>
<evidence type="ECO:0000256" key="4">
    <source>
        <dbReference type="ARBA" id="ARBA00022729"/>
    </source>
</evidence>
<organism evidence="11 12">
    <name type="scientific">Atractosteus spatula</name>
    <name type="common">Alligator gar</name>
    <name type="synonym">Lepisosteus spatula</name>
    <dbReference type="NCBI Taxonomy" id="7917"/>
    <lineage>
        <taxon>Eukaryota</taxon>
        <taxon>Metazoa</taxon>
        <taxon>Chordata</taxon>
        <taxon>Craniata</taxon>
        <taxon>Vertebrata</taxon>
        <taxon>Euteleostomi</taxon>
        <taxon>Actinopterygii</taxon>
        <taxon>Neopterygii</taxon>
        <taxon>Holostei</taxon>
        <taxon>Semionotiformes</taxon>
        <taxon>Lepisosteidae</taxon>
        <taxon>Atractosteus</taxon>
    </lineage>
</organism>
<dbReference type="Pfam" id="PF13765">
    <property type="entry name" value="PRY"/>
    <property type="match status" value="1"/>
</dbReference>
<dbReference type="InterPro" id="IPR053896">
    <property type="entry name" value="BTN3A2-like_Ig-C"/>
</dbReference>
<dbReference type="PANTHER" id="PTHR24100:SF130">
    <property type="entry name" value="BUTYROPHILIN-LIKE PROTEIN 9"/>
    <property type="match status" value="1"/>
</dbReference>
<dbReference type="CDD" id="cd13733">
    <property type="entry name" value="SPRY_PRY_C-I_1"/>
    <property type="match status" value="1"/>
</dbReference>
<dbReference type="InterPro" id="IPR036179">
    <property type="entry name" value="Ig-like_dom_sf"/>
</dbReference>
<dbReference type="EMBL" id="JAAWVO010041889">
    <property type="protein sequence ID" value="MBN3318803.1"/>
    <property type="molecule type" value="Genomic_DNA"/>
</dbReference>
<dbReference type="Gene3D" id="2.60.40.10">
    <property type="entry name" value="Immunoglobulins"/>
    <property type="match status" value="3"/>
</dbReference>
<feature type="non-terminal residue" evidence="11">
    <location>
        <position position="673"/>
    </location>
</feature>
<sequence>LSETFQVLGPPAPVVVSPGEDAVLPCSLSPSVSAVDLEIRWFREDYTAPVCLFWNHTYTSEKQVPAYRGRAELFPGELVRGNASLKLRRVRDSDDGEYTCMVASQQHYEETLVHLAVRALGSQPSVSLHSPGGGQTQLLCRSEGWFPAPAVIWTDRDGHDVTSLSSTTVERDSQGLLSVSSYIPVQQESNIFSCLVRSAQPGPDWGSQLHIPTFISFCDEPTALGSQPSVSLHSPGGGQTQLLCRSEGWFPAPAVIWTDRDGHDVTSLSSTTVERDSQGLLSVSSYIPVQQESNIFSCLVRSAQPGPDWGSQLHIPRDFFPGPSGWMVALCVAAAVAVAASALLVIQWRRMDIAITPVHKTPWTVLLTPLCFFTEEERMWEPKVIASVHVHVLGFEPRHRSIVKCCMCDIAITPVHKTPWTVLLTPLCFFTEEERMWEPKGTEPRAPALPMSIHIFTYVKGNYIVLKNQERESQSKANTGSADLTVSVINRLLFFPAGDVTLDPDTAHPDLLLSGAGKRVRTGEKQELPDNPQRFDYRECVLARQGFTSGRHYWEVEGNDVWRIGVSRESAQRKGWLRFTPREGYWSLQSVYSRLSALTEPETPLPPSLQPRRVGMCVDIEERKVSFYNVESRTHIYTFTDMVFNREEQIYPVFWTWDRNKDLVLLPPVSCIS</sequence>
<evidence type="ECO:0000256" key="6">
    <source>
        <dbReference type="ARBA" id="ARBA00023136"/>
    </source>
</evidence>
<dbReference type="Pfam" id="PF22705">
    <property type="entry name" value="C2-set_3"/>
    <property type="match status" value="2"/>
</dbReference>
<dbReference type="InterPro" id="IPR013106">
    <property type="entry name" value="Ig_V-set"/>
</dbReference>
<dbReference type="Pfam" id="PF07686">
    <property type="entry name" value="V-set"/>
    <property type="match status" value="1"/>
</dbReference>
<dbReference type="GO" id="GO:0001817">
    <property type="term" value="P:regulation of cytokine production"/>
    <property type="evidence" value="ECO:0007669"/>
    <property type="project" value="TreeGrafter"/>
</dbReference>
<dbReference type="InterPro" id="IPR003599">
    <property type="entry name" value="Ig_sub"/>
</dbReference>
<feature type="transmembrane region" description="Helical" evidence="8">
    <location>
        <begin position="326"/>
        <end position="346"/>
    </location>
</feature>
<feature type="domain" description="Ig-like" evidence="10">
    <location>
        <begin position="124"/>
        <end position="210"/>
    </location>
</feature>
<gene>
    <name evidence="11" type="primary">Btn1a1_15</name>
    <name evidence="11" type="ORF">GTO95_0005011</name>
</gene>
<dbReference type="SMART" id="SM00449">
    <property type="entry name" value="SPRY"/>
    <property type="match status" value="1"/>
</dbReference>
<dbReference type="GO" id="GO:0050852">
    <property type="term" value="P:T cell receptor signaling pathway"/>
    <property type="evidence" value="ECO:0007669"/>
    <property type="project" value="TreeGrafter"/>
</dbReference>
<accession>A0A8J7TCI5</accession>
<dbReference type="InterPro" id="IPR013320">
    <property type="entry name" value="ConA-like_dom_sf"/>
</dbReference>
<dbReference type="FunFam" id="2.60.120.920:FF:000080">
    <property type="entry name" value="Uncharacterized protein"/>
    <property type="match status" value="1"/>
</dbReference>
<evidence type="ECO:0000313" key="11">
    <source>
        <dbReference type="EMBL" id="MBN3318803.1"/>
    </source>
</evidence>
<dbReference type="InterPro" id="IPR001870">
    <property type="entry name" value="B30.2/SPRY"/>
</dbReference>
<dbReference type="PROSITE" id="PS50835">
    <property type="entry name" value="IG_LIKE"/>
    <property type="match status" value="3"/>
</dbReference>
<dbReference type="Gene3D" id="2.60.120.920">
    <property type="match status" value="1"/>
</dbReference>
<evidence type="ECO:0000256" key="5">
    <source>
        <dbReference type="ARBA" id="ARBA00022989"/>
    </source>
</evidence>
<dbReference type="InterPro" id="IPR043136">
    <property type="entry name" value="B30.2/SPRY_sf"/>
</dbReference>
<feature type="domain" description="Ig-like" evidence="10">
    <location>
        <begin position="3"/>
        <end position="113"/>
    </location>
</feature>
<feature type="domain" description="B30.2/SPRY" evidence="9">
    <location>
        <begin position="480"/>
        <end position="672"/>
    </location>
</feature>
<dbReference type="FunFam" id="2.60.40.10:FF:000088">
    <property type="entry name" value="Butyrophilin subfamily 1 member A1"/>
    <property type="match status" value="2"/>
</dbReference>
<keyword evidence="5 8" id="KW-1133">Transmembrane helix</keyword>
<evidence type="ECO:0000259" key="10">
    <source>
        <dbReference type="PROSITE" id="PS50835"/>
    </source>
</evidence>
<dbReference type="InterPro" id="IPR050504">
    <property type="entry name" value="IgSF_BTN/MOG"/>
</dbReference>
<comment type="subcellular location">
    <subcellularLocation>
        <location evidence="1">Membrane</location>
        <topology evidence="1">Single-pass type I membrane protein</topology>
    </subcellularLocation>
</comment>
<dbReference type="SMART" id="SM00408">
    <property type="entry name" value="IGc2"/>
    <property type="match status" value="1"/>
</dbReference>
<evidence type="ECO:0000313" key="12">
    <source>
        <dbReference type="Proteomes" id="UP000736164"/>
    </source>
</evidence>
<feature type="domain" description="Ig-like" evidence="10">
    <location>
        <begin position="221"/>
        <end position="314"/>
    </location>
</feature>
<dbReference type="Pfam" id="PF00622">
    <property type="entry name" value="SPRY"/>
    <property type="match status" value="1"/>
</dbReference>
<dbReference type="SMART" id="SM00589">
    <property type="entry name" value="PRY"/>
    <property type="match status" value="1"/>
</dbReference>
<dbReference type="FunFam" id="2.60.40.10:FF:002490">
    <property type="entry name" value="Uncharacterized protein"/>
    <property type="match status" value="1"/>
</dbReference>
<dbReference type="AlphaFoldDB" id="A0A8J7TCI5"/>
<evidence type="ECO:0000259" key="9">
    <source>
        <dbReference type="PROSITE" id="PS50188"/>
    </source>
</evidence>
<dbReference type="PRINTS" id="PR01407">
    <property type="entry name" value="BUTYPHLNCDUF"/>
</dbReference>
<dbReference type="SMART" id="SM00406">
    <property type="entry name" value="IGv"/>
    <property type="match status" value="1"/>
</dbReference>
<name>A0A8J7TCI5_ATRSP</name>
<evidence type="ECO:0000256" key="7">
    <source>
        <dbReference type="ARBA" id="ARBA00023319"/>
    </source>
</evidence>
<dbReference type="GO" id="GO:0005102">
    <property type="term" value="F:signaling receptor binding"/>
    <property type="evidence" value="ECO:0007669"/>
    <property type="project" value="TreeGrafter"/>
</dbReference>
<dbReference type="PANTHER" id="PTHR24100">
    <property type="entry name" value="BUTYROPHILIN"/>
    <property type="match status" value="1"/>
</dbReference>
<keyword evidence="7" id="KW-0393">Immunoglobulin domain</keyword>
<keyword evidence="4" id="KW-0732">Signal</keyword>
<dbReference type="InterPro" id="IPR003879">
    <property type="entry name" value="Butyrophylin_SPRY"/>
</dbReference>
<keyword evidence="12" id="KW-1185">Reference proteome</keyword>